<organism evidence="2 3">
    <name type="scientific">Paramecium primaurelia</name>
    <dbReference type="NCBI Taxonomy" id="5886"/>
    <lineage>
        <taxon>Eukaryota</taxon>
        <taxon>Sar</taxon>
        <taxon>Alveolata</taxon>
        <taxon>Ciliophora</taxon>
        <taxon>Intramacronucleata</taxon>
        <taxon>Oligohymenophorea</taxon>
        <taxon>Peniculida</taxon>
        <taxon>Parameciidae</taxon>
        <taxon>Paramecium</taxon>
    </lineage>
</organism>
<evidence type="ECO:0000313" key="2">
    <source>
        <dbReference type="EMBL" id="CAD8086452.1"/>
    </source>
</evidence>
<dbReference type="EMBL" id="CAJJDM010000079">
    <property type="protein sequence ID" value="CAD8086452.1"/>
    <property type="molecule type" value="Genomic_DNA"/>
</dbReference>
<reference evidence="2" key="1">
    <citation type="submission" date="2021-01" db="EMBL/GenBank/DDBJ databases">
        <authorList>
            <consortium name="Genoscope - CEA"/>
            <person name="William W."/>
        </authorList>
    </citation>
    <scope>NUCLEOTIDE SEQUENCE</scope>
</reference>
<comment type="caution">
    <text evidence="2">The sequence shown here is derived from an EMBL/GenBank/DDBJ whole genome shotgun (WGS) entry which is preliminary data.</text>
</comment>
<feature type="compositionally biased region" description="Basic and acidic residues" evidence="1">
    <location>
        <begin position="71"/>
        <end position="83"/>
    </location>
</feature>
<evidence type="ECO:0000256" key="1">
    <source>
        <dbReference type="SAM" id="MobiDB-lite"/>
    </source>
</evidence>
<dbReference type="AlphaFoldDB" id="A0A8S1N3E4"/>
<sequence>MTGDRNINRKHVNYRKAGKIKKKLHKQQIKKAALSNKTAQPKSIEDMTKKDRRELVKKQKKMEKKQKKRQLKEAASKEIEEEI</sequence>
<protein>
    <submittedName>
        <fullName evidence="2">Uncharacterized protein</fullName>
    </submittedName>
</protein>
<feature type="compositionally biased region" description="Basic residues" evidence="1">
    <location>
        <begin position="58"/>
        <end position="70"/>
    </location>
</feature>
<feature type="region of interest" description="Disordered" evidence="1">
    <location>
        <begin position="32"/>
        <end position="83"/>
    </location>
</feature>
<keyword evidence="3" id="KW-1185">Reference proteome</keyword>
<gene>
    <name evidence="2" type="ORF">PPRIM_AZ9-3.1.T0760214</name>
</gene>
<proteinExistence type="predicted"/>
<accession>A0A8S1N3E4</accession>
<name>A0A8S1N3E4_PARPR</name>
<feature type="compositionally biased region" description="Basic and acidic residues" evidence="1">
    <location>
        <begin position="43"/>
        <end position="57"/>
    </location>
</feature>
<evidence type="ECO:0000313" key="3">
    <source>
        <dbReference type="Proteomes" id="UP000688137"/>
    </source>
</evidence>
<dbReference type="Proteomes" id="UP000688137">
    <property type="component" value="Unassembled WGS sequence"/>
</dbReference>